<dbReference type="Proteomes" id="UP000198427">
    <property type="component" value="Unassembled WGS sequence"/>
</dbReference>
<gene>
    <name evidence="2" type="ORF">SAMN06265364_1255</name>
</gene>
<dbReference type="InterPro" id="IPR011051">
    <property type="entry name" value="RmlC_Cupin_sf"/>
</dbReference>
<keyword evidence="1" id="KW-0479">Metal-binding</keyword>
<evidence type="ECO:0000313" key="3">
    <source>
        <dbReference type="Proteomes" id="UP000198427"/>
    </source>
</evidence>
<dbReference type="InterPro" id="IPR014710">
    <property type="entry name" value="RmlC-like_jellyroll"/>
</dbReference>
<name>A0A2K9HB23_9BACT</name>
<proteinExistence type="predicted"/>
<accession>A0A2K9HB23</accession>
<evidence type="ECO:0000256" key="1">
    <source>
        <dbReference type="ARBA" id="ARBA00022723"/>
    </source>
</evidence>
<comment type="caution">
    <text evidence="2">The sequence shown here is derived from an EMBL/GenBank/DDBJ whole genome shotgun (WGS) entry which is preliminary data.</text>
</comment>
<dbReference type="Gene3D" id="2.60.120.10">
    <property type="entry name" value="Jelly Rolls"/>
    <property type="match status" value="1"/>
</dbReference>
<dbReference type="KEGG" id="pje:CRM71_09420"/>
<dbReference type="EMBL" id="FZNZ01000025">
    <property type="protein sequence ID" value="SNR97874.1"/>
    <property type="molecule type" value="Genomic_DNA"/>
</dbReference>
<reference evidence="2 3" key="1">
    <citation type="submission" date="2017-06" db="EMBL/GenBank/DDBJ databases">
        <authorList>
            <person name="Varghese N."/>
            <person name="Submissions S."/>
        </authorList>
    </citation>
    <scope>NUCLEOTIDE SEQUENCE [LARGE SCALE GENOMIC DNA]</scope>
    <source>
        <strain evidence="2 3">DSM 26989</strain>
    </source>
</reference>
<dbReference type="InterPro" id="IPR013096">
    <property type="entry name" value="Cupin_2"/>
</dbReference>
<dbReference type="AlphaFoldDB" id="A0A2K9HB23"/>
<dbReference type="RefSeq" id="WP_089366729.1">
    <property type="nucleotide sequence ID" value="NZ_CALLVZ010000116.1"/>
</dbReference>
<dbReference type="OrthoDB" id="9797047at2"/>
<organism evidence="2 3">
    <name type="scientific">Prevotella jejuni</name>
    <dbReference type="NCBI Taxonomy" id="1177574"/>
    <lineage>
        <taxon>Bacteria</taxon>
        <taxon>Pseudomonadati</taxon>
        <taxon>Bacteroidota</taxon>
        <taxon>Bacteroidia</taxon>
        <taxon>Bacteroidales</taxon>
        <taxon>Prevotellaceae</taxon>
        <taxon>Prevotella</taxon>
    </lineage>
</organism>
<sequence length="110" mass="12578">MIIDFDKIAEEHIEGFKGGEGKLDVRAFVDDKARIMYSTLRPGACSGKHQHVGSFEAMYVISGELTVHYDDKTEIARVGQLHYCPEGHFHWFENRTDHDVIYLAIVPTLR</sequence>
<protein>
    <submittedName>
        <fullName evidence="2">Cupin domain protein</fullName>
    </submittedName>
</protein>
<dbReference type="PANTHER" id="PTHR35848">
    <property type="entry name" value="OXALATE-BINDING PROTEIN"/>
    <property type="match status" value="1"/>
</dbReference>
<dbReference type="GeneID" id="94029604"/>
<keyword evidence="3" id="KW-1185">Reference proteome</keyword>
<dbReference type="SUPFAM" id="SSF51182">
    <property type="entry name" value="RmlC-like cupins"/>
    <property type="match status" value="1"/>
</dbReference>
<evidence type="ECO:0000313" key="2">
    <source>
        <dbReference type="EMBL" id="SNR97874.1"/>
    </source>
</evidence>
<dbReference type="InterPro" id="IPR051610">
    <property type="entry name" value="GPI/OXD"/>
</dbReference>
<dbReference type="Pfam" id="PF07883">
    <property type="entry name" value="Cupin_2"/>
    <property type="match status" value="1"/>
</dbReference>
<dbReference type="GO" id="GO:0046872">
    <property type="term" value="F:metal ion binding"/>
    <property type="evidence" value="ECO:0007669"/>
    <property type="project" value="UniProtKB-KW"/>
</dbReference>